<keyword evidence="4" id="KW-1185">Reference proteome</keyword>
<dbReference type="InterPro" id="IPR050789">
    <property type="entry name" value="Diverse_Enzym_Activities"/>
</dbReference>
<sequence length="360" mass="39822">MTKFSVFTMLCVLSACIVCSQTSAADSHAVVDAQLRTNQQKHGIPGQAVLVLHNNDILYRNASGTTALGDGVPVTPNTVFPVYSVSKLFAITLAMQLHEEGKLDIAAPASRYVENLPHSWRNIRIDQFLNHVSGIPEYFDSNNFSRPFPPSLAAVFANLKDLPLLSAPGERTRYTNTNNLVIAAVLESVTQTSYRTLLRQRIIEPLELNETWLDLADVPKDRLVESYRAKGGQIVPDLSIAWPDYSAAHVGAFMTLDDAGKFMSAVAQGHLVSKSELLRLWQPYQFANGTVGFFAAGWDYGESSRWREVGHDGGTKVRVRILFDDNLDNHYVIVYLTNGNNDGVWSSTLVNSVQNLILPK</sequence>
<feature type="domain" description="Beta-lactamase-related" evidence="2">
    <location>
        <begin position="32"/>
        <end position="341"/>
    </location>
</feature>
<dbReference type="PROSITE" id="PS51257">
    <property type="entry name" value="PROKAR_LIPOPROTEIN"/>
    <property type="match status" value="1"/>
</dbReference>
<evidence type="ECO:0000259" key="2">
    <source>
        <dbReference type="Pfam" id="PF00144"/>
    </source>
</evidence>
<proteinExistence type="predicted"/>
<dbReference type="Gene3D" id="3.40.710.10">
    <property type="entry name" value="DD-peptidase/beta-lactamase superfamily"/>
    <property type="match status" value="1"/>
</dbReference>
<accession>A0A0M2V4H1</accession>
<dbReference type="SUPFAM" id="SSF56601">
    <property type="entry name" value="beta-lactamase/transpeptidase-like"/>
    <property type="match status" value="1"/>
</dbReference>
<dbReference type="InterPro" id="IPR001466">
    <property type="entry name" value="Beta-lactam-related"/>
</dbReference>
<gene>
    <name evidence="3" type="ORF">WG68_17225</name>
</gene>
<feature type="chain" id="PRO_5005644380" evidence="1">
    <location>
        <begin position="25"/>
        <end position="360"/>
    </location>
</feature>
<dbReference type="Pfam" id="PF00144">
    <property type="entry name" value="Beta-lactamase"/>
    <property type="match status" value="1"/>
</dbReference>
<reference evidence="3 4" key="1">
    <citation type="submission" date="2015-03" db="EMBL/GenBank/DDBJ databases">
        <title>Draft genome sequences of two protease-producing strains of Arsukibacterium isolated from two cold and alkaline environments.</title>
        <authorList>
            <person name="Lylloff J.E."/>
            <person name="Skov L.B."/>
            <person name="Jepsen M."/>
            <person name="Hallin P.F."/>
            <person name="Sorensen S.J."/>
            <person name="Stougaard P."/>
            <person name="Glaring M.A."/>
        </authorList>
    </citation>
    <scope>NUCLEOTIDE SEQUENCE [LARGE SCALE GENOMIC DNA]</scope>
    <source>
        <strain evidence="3 4">GCM72</strain>
    </source>
</reference>
<evidence type="ECO:0000256" key="1">
    <source>
        <dbReference type="SAM" id="SignalP"/>
    </source>
</evidence>
<dbReference type="OrthoDB" id="9799367at2"/>
<evidence type="ECO:0000313" key="4">
    <source>
        <dbReference type="Proteomes" id="UP000034228"/>
    </source>
</evidence>
<dbReference type="AlphaFoldDB" id="A0A0M2V4H1"/>
<keyword evidence="1" id="KW-0732">Signal</keyword>
<comment type="caution">
    <text evidence="3">The sequence shown here is derived from an EMBL/GenBank/DDBJ whole genome shotgun (WGS) entry which is preliminary data.</text>
</comment>
<name>A0A0M2V4H1_9GAMM</name>
<dbReference type="STRING" id="336831.WG68_17225"/>
<dbReference type="InterPro" id="IPR012338">
    <property type="entry name" value="Beta-lactam/transpept-like"/>
</dbReference>
<organism evidence="3 4">
    <name type="scientific">Arsukibacterium ikkense</name>
    <dbReference type="NCBI Taxonomy" id="336831"/>
    <lineage>
        <taxon>Bacteria</taxon>
        <taxon>Pseudomonadati</taxon>
        <taxon>Pseudomonadota</taxon>
        <taxon>Gammaproteobacteria</taxon>
        <taxon>Chromatiales</taxon>
        <taxon>Chromatiaceae</taxon>
        <taxon>Arsukibacterium</taxon>
    </lineage>
</organism>
<feature type="signal peptide" evidence="1">
    <location>
        <begin position="1"/>
        <end position="24"/>
    </location>
</feature>
<protein>
    <submittedName>
        <fullName evidence="3">Penicillin-binding protein</fullName>
    </submittedName>
</protein>
<dbReference type="Proteomes" id="UP000034228">
    <property type="component" value="Unassembled WGS sequence"/>
</dbReference>
<dbReference type="PATRIC" id="fig|336831.14.peg.299"/>
<dbReference type="PANTHER" id="PTHR43283:SF3">
    <property type="entry name" value="BETA-LACTAMASE FAMILY PROTEIN (AFU_ORTHOLOGUE AFUA_5G07500)"/>
    <property type="match status" value="1"/>
</dbReference>
<dbReference type="PANTHER" id="PTHR43283">
    <property type="entry name" value="BETA-LACTAMASE-RELATED"/>
    <property type="match status" value="1"/>
</dbReference>
<evidence type="ECO:0000313" key="3">
    <source>
        <dbReference type="EMBL" id="KKO44063.1"/>
    </source>
</evidence>
<dbReference type="EMBL" id="LAHO01000020">
    <property type="protein sequence ID" value="KKO44063.1"/>
    <property type="molecule type" value="Genomic_DNA"/>
</dbReference>